<evidence type="ECO:0000256" key="2">
    <source>
        <dbReference type="ARBA" id="ARBA00022801"/>
    </source>
</evidence>
<dbReference type="AlphaFoldDB" id="A0A521BHN3"/>
<gene>
    <name evidence="6" type="ORF">SAMN06265348_102305</name>
</gene>
<dbReference type="SUPFAM" id="SSF53474">
    <property type="entry name" value="alpha/beta-Hydrolases"/>
    <property type="match status" value="1"/>
</dbReference>
<name>A0A521BHN3_9SPHI</name>
<feature type="domain" description="Dienelactone hydrolase" evidence="4">
    <location>
        <begin position="202"/>
        <end position="262"/>
    </location>
</feature>
<dbReference type="InterPro" id="IPR029058">
    <property type="entry name" value="AB_hydrolase_fold"/>
</dbReference>
<dbReference type="PANTHER" id="PTHR48081">
    <property type="entry name" value="AB HYDROLASE SUPERFAMILY PROTEIN C4A8.06C"/>
    <property type="match status" value="1"/>
</dbReference>
<evidence type="ECO:0000313" key="6">
    <source>
        <dbReference type="EMBL" id="SMO46644.1"/>
    </source>
</evidence>
<sequence>MMSSSRSTHFFLCICSAALILQLSASVCYGQNHVKDLVYKKIDTTELHLKVFYPNTYTAGKSYPSIVFFFGGGWITGSLSQFQEHAKYLASRGMIGITADYRYQKRDHTTPFEAIADGRSAIRYLRQHARELGIDPHKLAAGGGSAGGQIAAAADLTSDHNQNEDLAISSRPDALVLFNPVFNNGPGNYGYDRIGGRYKEVSPFHNIKPGAAPAIVFFGTKDQLVAVDTARAYQEVMKKNGNRCDLFFYEGQVHGFFNYRPAGDSYYYLLTLSKATSFLKSLGYIN</sequence>
<proteinExistence type="inferred from homology"/>
<dbReference type="Pfam" id="PF20434">
    <property type="entry name" value="BD-FAE"/>
    <property type="match status" value="1"/>
</dbReference>
<dbReference type="Proteomes" id="UP000320300">
    <property type="component" value="Unassembled WGS sequence"/>
</dbReference>
<keyword evidence="3" id="KW-0732">Signal</keyword>
<dbReference type="Gene3D" id="3.40.50.1820">
    <property type="entry name" value="alpha/beta hydrolase"/>
    <property type="match status" value="1"/>
</dbReference>
<feature type="chain" id="PRO_5021957432" evidence="3">
    <location>
        <begin position="31"/>
        <end position="286"/>
    </location>
</feature>
<feature type="signal peptide" evidence="3">
    <location>
        <begin position="1"/>
        <end position="30"/>
    </location>
</feature>
<dbReference type="PANTHER" id="PTHR48081:SF30">
    <property type="entry name" value="ACETYL-HYDROLASE LIPR-RELATED"/>
    <property type="match status" value="1"/>
</dbReference>
<dbReference type="InterPro" id="IPR002925">
    <property type="entry name" value="Dienelactn_hydro"/>
</dbReference>
<dbReference type="EMBL" id="FXTN01000002">
    <property type="protein sequence ID" value="SMO46644.1"/>
    <property type="molecule type" value="Genomic_DNA"/>
</dbReference>
<protein>
    <submittedName>
        <fullName evidence="6">Acetyl esterase/lipase</fullName>
    </submittedName>
</protein>
<evidence type="ECO:0000256" key="1">
    <source>
        <dbReference type="ARBA" id="ARBA00010515"/>
    </source>
</evidence>
<evidence type="ECO:0000256" key="3">
    <source>
        <dbReference type="SAM" id="SignalP"/>
    </source>
</evidence>
<feature type="domain" description="BD-FAE-like" evidence="5">
    <location>
        <begin position="59"/>
        <end position="162"/>
    </location>
</feature>
<reference evidence="6 7" key="1">
    <citation type="submission" date="2017-05" db="EMBL/GenBank/DDBJ databases">
        <authorList>
            <person name="Varghese N."/>
            <person name="Submissions S."/>
        </authorList>
    </citation>
    <scope>NUCLEOTIDE SEQUENCE [LARGE SCALE GENOMIC DNA]</scope>
    <source>
        <strain evidence="6 7">DSM 19036</strain>
    </source>
</reference>
<evidence type="ECO:0000313" key="7">
    <source>
        <dbReference type="Proteomes" id="UP000320300"/>
    </source>
</evidence>
<evidence type="ECO:0000259" key="4">
    <source>
        <dbReference type="Pfam" id="PF01738"/>
    </source>
</evidence>
<dbReference type="InterPro" id="IPR050300">
    <property type="entry name" value="GDXG_lipolytic_enzyme"/>
</dbReference>
<comment type="similarity">
    <text evidence="1">Belongs to the 'GDXG' lipolytic enzyme family.</text>
</comment>
<dbReference type="GO" id="GO:0004806">
    <property type="term" value="F:triacylglycerol lipase activity"/>
    <property type="evidence" value="ECO:0007669"/>
    <property type="project" value="TreeGrafter"/>
</dbReference>
<keyword evidence="2" id="KW-0378">Hydrolase</keyword>
<dbReference type="Pfam" id="PF01738">
    <property type="entry name" value="DLH"/>
    <property type="match status" value="1"/>
</dbReference>
<accession>A0A521BHN3</accession>
<keyword evidence="7" id="KW-1185">Reference proteome</keyword>
<organism evidence="6 7">
    <name type="scientific">Pedobacter westerhofensis</name>
    <dbReference type="NCBI Taxonomy" id="425512"/>
    <lineage>
        <taxon>Bacteria</taxon>
        <taxon>Pseudomonadati</taxon>
        <taxon>Bacteroidota</taxon>
        <taxon>Sphingobacteriia</taxon>
        <taxon>Sphingobacteriales</taxon>
        <taxon>Sphingobacteriaceae</taxon>
        <taxon>Pedobacter</taxon>
    </lineage>
</organism>
<evidence type="ECO:0000259" key="5">
    <source>
        <dbReference type="Pfam" id="PF20434"/>
    </source>
</evidence>
<dbReference type="InterPro" id="IPR049492">
    <property type="entry name" value="BD-FAE-like_dom"/>
</dbReference>